<dbReference type="Proteomes" id="UP000721236">
    <property type="component" value="Unassembled WGS sequence"/>
</dbReference>
<name>A0ABN7ZA48_9BURK</name>
<proteinExistence type="predicted"/>
<dbReference type="Pfam" id="PF15916">
    <property type="entry name" value="DUF4743"/>
    <property type="match status" value="1"/>
</dbReference>
<dbReference type="EMBL" id="CAJZAH010000006">
    <property type="protein sequence ID" value="CAG9181596.1"/>
    <property type="molecule type" value="Genomic_DNA"/>
</dbReference>
<accession>A0ABN7ZA48</accession>
<sequence>MAAAQCREPRLMILPMSSMSSMPLSAPLPASSSAVVAERLAASLAARSGFDATAHLRLTVEGTQVGWLPRRHAALLREIGGVLGSERDGAVPLLPGVGTVAARSAALAGVAGRLREAGHVRGWRNELFGVTAALSAPAFAVIERAAARYFGLLTFASHMNGIVQGEPALWISRRSASKAVDPGMWDNLVAGGMPHGSDPLATLIRECDEESGIAPELAALAEPHGVIDVLREIPEGVQWEAVHVYDLLLPADFVPHNRDGEVAEHRRIEPAALLAIMADGAMTLDATLVTLDTLRRRGWAPGARAAPRPATAPLPPNKTQ</sequence>
<dbReference type="InterPro" id="IPR000086">
    <property type="entry name" value="NUDIX_hydrolase_dom"/>
</dbReference>
<dbReference type="InterPro" id="IPR015797">
    <property type="entry name" value="NUDIX_hydrolase-like_dom_sf"/>
</dbReference>
<dbReference type="CDD" id="cd03676">
    <property type="entry name" value="NUDIX_Tnr3_like"/>
    <property type="match status" value="1"/>
</dbReference>
<dbReference type="Pfam" id="PF00293">
    <property type="entry name" value="NUDIX"/>
    <property type="match status" value="1"/>
</dbReference>
<protein>
    <recommendedName>
        <fullName evidence="2">Nudix hydrolase domain-containing protein</fullName>
    </recommendedName>
</protein>
<feature type="region of interest" description="Disordered" evidence="1">
    <location>
        <begin position="300"/>
        <end position="320"/>
    </location>
</feature>
<dbReference type="Gene3D" id="3.90.79.10">
    <property type="entry name" value="Nucleoside Triphosphate Pyrophosphohydrolase"/>
    <property type="match status" value="1"/>
</dbReference>
<gene>
    <name evidence="3" type="ORF">LMG21510_04348</name>
</gene>
<reference evidence="3 4" key="1">
    <citation type="submission" date="2021-08" db="EMBL/GenBank/DDBJ databases">
        <authorList>
            <person name="Peeters C."/>
        </authorList>
    </citation>
    <scope>NUCLEOTIDE SEQUENCE [LARGE SCALE GENOMIC DNA]</scope>
    <source>
        <strain evidence="3 4">LMG 21510</strain>
    </source>
</reference>
<keyword evidence="4" id="KW-1185">Reference proteome</keyword>
<organism evidence="3 4">
    <name type="scientific">Cupriavidus respiraculi</name>
    <dbReference type="NCBI Taxonomy" id="195930"/>
    <lineage>
        <taxon>Bacteria</taxon>
        <taxon>Pseudomonadati</taxon>
        <taxon>Pseudomonadota</taxon>
        <taxon>Betaproteobacteria</taxon>
        <taxon>Burkholderiales</taxon>
        <taxon>Burkholderiaceae</taxon>
        <taxon>Cupriavidus</taxon>
    </lineage>
</organism>
<feature type="compositionally biased region" description="Low complexity" evidence="1">
    <location>
        <begin position="300"/>
        <end position="309"/>
    </location>
</feature>
<dbReference type="PROSITE" id="PS51462">
    <property type="entry name" value="NUDIX"/>
    <property type="match status" value="1"/>
</dbReference>
<evidence type="ECO:0000313" key="3">
    <source>
        <dbReference type="EMBL" id="CAG9181596.1"/>
    </source>
</evidence>
<evidence type="ECO:0000259" key="2">
    <source>
        <dbReference type="PROSITE" id="PS51462"/>
    </source>
</evidence>
<feature type="domain" description="Nudix hydrolase" evidence="2">
    <location>
        <begin position="152"/>
        <end position="290"/>
    </location>
</feature>
<feature type="compositionally biased region" description="Pro residues" evidence="1">
    <location>
        <begin position="310"/>
        <end position="320"/>
    </location>
</feature>
<dbReference type="InterPro" id="IPR031804">
    <property type="entry name" value="DUF4743"/>
</dbReference>
<comment type="caution">
    <text evidence="3">The sequence shown here is derived from an EMBL/GenBank/DDBJ whole genome shotgun (WGS) entry which is preliminary data.</text>
</comment>
<evidence type="ECO:0000256" key="1">
    <source>
        <dbReference type="SAM" id="MobiDB-lite"/>
    </source>
</evidence>
<dbReference type="SUPFAM" id="SSF55811">
    <property type="entry name" value="Nudix"/>
    <property type="match status" value="1"/>
</dbReference>
<evidence type="ECO:0000313" key="4">
    <source>
        <dbReference type="Proteomes" id="UP000721236"/>
    </source>
</evidence>